<evidence type="ECO:0000313" key="3">
    <source>
        <dbReference type="Proteomes" id="UP000799437"/>
    </source>
</evidence>
<dbReference type="Proteomes" id="UP000799437">
    <property type="component" value="Unassembled WGS sequence"/>
</dbReference>
<proteinExistence type="predicted"/>
<feature type="region of interest" description="Disordered" evidence="1">
    <location>
        <begin position="213"/>
        <end position="269"/>
    </location>
</feature>
<protein>
    <submittedName>
        <fullName evidence="2">Uncharacterized protein</fullName>
    </submittedName>
</protein>
<dbReference type="AlphaFoldDB" id="A0A6A6WN02"/>
<accession>A0A6A6WN02</accession>
<feature type="compositionally biased region" description="Basic and acidic residues" evidence="1">
    <location>
        <begin position="213"/>
        <end position="228"/>
    </location>
</feature>
<feature type="region of interest" description="Disordered" evidence="1">
    <location>
        <begin position="117"/>
        <end position="184"/>
    </location>
</feature>
<organism evidence="2 3">
    <name type="scientific">Pseudovirgaria hyperparasitica</name>
    <dbReference type="NCBI Taxonomy" id="470096"/>
    <lineage>
        <taxon>Eukaryota</taxon>
        <taxon>Fungi</taxon>
        <taxon>Dikarya</taxon>
        <taxon>Ascomycota</taxon>
        <taxon>Pezizomycotina</taxon>
        <taxon>Dothideomycetes</taxon>
        <taxon>Dothideomycetes incertae sedis</taxon>
        <taxon>Acrospermales</taxon>
        <taxon>Acrospermaceae</taxon>
        <taxon>Pseudovirgaria</taxon>
    </lineage>
</organism>
<dbReference type="GeneID" id="54482489"/>
<reference evidence="2" key="1">
    <citation type="journal article" date="2020" name="Stud. Mycol.">
        <title>101 Dothideomycetes genomes: a test case for predicting lifestyles and emergence of pathogens.</title>
        <authorList>
            <person name="Haridas S."/>
            <person name="Albert R."/>
            <person name="Binder M."/>
            <person name="Bloem J."/>
            <person name="Labutti K."/>
            <person name="Salamov A."/>
            <person name="Andreopoulos B."/>
            <person name="Baker S."/>
            <person name="Barry K."/>
            <person name="Bills G."/>
            <person name="Bluhm B."/>
            <person name="Cannon C."/>
            <person name="Castanera R."/>
            <person name="Culley D."/>
            <person name="Daum C."/>
            <person name="Ezra D."/>
            <person name="Gonzalez J."/>
            <person name="Henrissat B."/>
            <person name="Kuo A."/>
            <person name="Liang C."/>
            <person name="Lipzen A."/>
            <person name="Lutzoni F."/>
            <person name="Magnuson J."/>
            <person name="Mondo S."/>
            <person name="Nolan M."/>
            <person name="Ohm R."/>
            <person name="Pangilinan J."/>
            <person name="Park H.-J."/>
            <person name="Ramirez L."/>
            <person name="Alfaro M."/>
            <person name="Sun H."/>
            <person name="Tritt A."/>
            <person name="Yoshinaga Y."/>
            <person name="Zwiers L.-H."/>
            <person name="Turgeon B."/>
            <person name="Goodwin S."/>
            <person name="Spatafora J."/>
            <person name="Crous P."/>
            <person name="Grigoriev I."/>
        </authorList>
    </citation>
    <scope>NUCLEOTIDE SEQUENCE</scope>
    <source>
        <strain evidence="2">CBS 121739</strain>
    </source>
</reference>
<dbReference type="EMBL" id="ML996565">
    <property type="protein sequence ID" value="KAF2763503.1"/>
    <property type="molecule type" value="Genomic_DNA"/>
</dbReference>
<feature type="region of interest" description="Disordered" evidence="1">
    <location>
        <begin position="70"/>
        <end position="92"/>
    </location>
</feature>
<feature type="compositionally biased region" description="Low complexity" evidence="1">
    <location>
        <begin position="125"/>
        <end position="138"/>
    </location>
</feature>
<evidence type="ECO:0000313" key="2">
    <source>
        <dbReference type="EMBL" id="KAF2763503.1"/>
    </source>
</evidence>
<keyword evidence="3" id="KW-1185">Reference proteome</keyword>
<name>A0A6A6WN02_9PEZI</name>
<sequence>MENAVRRVISLVLDCFGAYAFYKDRRRHHRQDRAEEKNRRQVAVYELPVVPYVLPCPPSKVFTPVRPLRTSRRQGYAPPVAGSKAGEKTAPRATHVDMILPQITELFDLSSSCSGSDGVCGGSSSGDSSEPGSSSSDGESPRRGQNRSKMTRSADVSSRNGKRKADDDVYQCHAQGTRPVPQRRATMPAMLERENIPRLSASRRLLPAPKAVRFRDSPERDSPEEHPRNMGRMRQSSLAMGRLPRMIPRGKMTPISRNTMRRPVYTGRA</sequence>
<dbReference type="RefSeq" id="XP_033605954.1">
    <property type="nucleotide sequence ID" value="XM_033741435.1"/>
</dbReference>
<evidence type="ECO:0000256" key="1">
    <source>
        <dbReference type="SAM" id="MobiDB-lite"/>
    </source>
</evidence>
<gene>
    <name evidence="2" type="ORF">EJ05DRAFT_41618</name>
</gene>